<dbReference type="PANTHER" id="PTHR46204:SF27">
    <property type="entry name" value="PROTEIN KINASE DOMAIN-CONTAINING PROTEIN"/>
    <property type="match status" value="1"/>
</dbReference>
<dbReference type="GO" id="GO:0005886">
    <property type="term" value="C:plasma membrane"/>
    <property type="evidence" value="ECO:0007669"/>
    <property type="project" value="UniProtKB-SubCell"/>
</dbReference>
<evidence type="ECO:0000313" key="11">
    <source>
        <dbReference type="EMBL" id="KAI7739102.1"/>
    </source>
</evidence>
<dbReference type="AlphaFoldDB" id="A0AAD5CCG6"/>
<dbReference type="GO" id="GO:0005524">
    <property type="term" value="F:ATP binding"/>
    <property type="evidence" value="ECO:0007669"/>
    <property type="project" value="UniProtKB-UniRule"/>
</dbReference>
<evidence type="ECO:0000256" key="5">
    <source>
        <dbReference type="ARBA" id="ARBA00022989"/>
    </source>
</evidence>
<dbReference type="InterPro" id="IPR044812">
    <property type="entry name" value="CERK1/LYK3-like"/>
</dbReference>
<keyword evidence="8" id="KW-0547">Nucleotide-binding</keyword>
<evidence type="ECO:0000256" key="7">
    <source>
        <dbReference type="ARBA" id="ARBA00023157"/>
    </source>
</evidence>
<evidence type="ECO:0000256" key="1">
    <source>
        <dbReference type="ARBA" id="ARBA00004162"/>
    </source>
</evidence>
<keyword evidence="12" id="KW-1185">Reference proteome</keyword>
<evidence type="ECO:0000256" key="6">
    <source>
        <dbReference type="ARBA" id="ARBA00023136"/>
    </source>
</evidence>
<organism evidence="11 12">
    <name type="scientific">Ambrosia artemisiifolia</name>
    <name type="common">Common ragweed</name>
    <dbReference type="NCBI Taxonomy" id="4212"/>
    <lineage>
        <taxon>Eukaryota</taxon>
        <taxon>Viridiplantae</taxon>
        <taxon>Streptophyta</taxon>
        <taxon>Embryophyta</taxon>
        <taxon>Tracheophyta</taxon>
        <taxon>Spermatophyta</taxon>
        <taxon>Magnoliopsida</taxon>
        <taxon>eudicotyledons</taxon>
        <taxon>Gunneridae</taxon>
        <taxon>Pentapetalae</taxon>
        <taxon>asterids</taxon>
        <taxon>campanulids</taxon>
        <taxon>Asterales</taxon>
        <taxon>Asteraceae</taxon>
        <taxon>Asteroideae</taxon>
        <taxon>Heliantheae alliance</taxon>
        <taxon>Heliantheae</taxon>
        <taxon>Ambrosia</taxon>
    </lineage>
</organism>
<evidence type="ECO:0000313" key="12">
    <source>
        <dbReference type="Proteomes" id="UP001206925"/>
    </source>
</evidence>
<evidence type="ECO:0000256" key="8">
    <source>
        <dbReference type="PROSITE-ProRule" id="PRU10141"/>
    </source>
</evidence>
<proteinExistence type="predicted"/>
<feature type="binding site" evidence="8">
    <location>
        <position position="128"/>
    </location>
    <ligand>
        <name>ATP</name>
        <dbReference type="ChEBI" id="CHEBI:30616"/>
    </ligand>
</feature>
<protein>
    <recommendedName>
        <fullName evidence="10">Protein kinase domain-containing protein</fullName>
    </recommendedName>
</protein>
<dbReference type="GO" id="GO:0019199">
    <property type="term" value="F:transmembrane receptor protein kinase activity"/>
    <property type="evidence" value="ECO:0007669"/>
    <property type="project" value="InterPro"/>
</dbReference>
<keyword evidence="7" id="KW-1015">Disulfide bond</keyword>
<evidence type="ECO:0000256" key="3">
    <source>
        <dbReference type="ARBA" id="ARBA00022692"/>
    </source>
</evidence>
<name>A0AAD5CCG6_AMBAR</name>
<feature type="domain" description="Protein kinase" evidence="10">
    <location>
        <begin position="1"/>
        <end position="265"/>
    </location>
</feature>
<evidence type="ECO:0000256" key="2">
    <source>
        <dbReference type="ARBA" id="ARBA00022475"/>
    </source>
</evidence>
<dbReference type="Gene3D" id="1.10.510.10">
    <property type="entry name" value="Transferase(Phosphotransferase) domain 1"/>
    <property type="match status" value="1"/>
</dbReference>
<dbReference type="InterPro" id="IPR011009">
    <property type="entry name" value="Kinase-like_dom_sf"/>
</dbReference>
<dbReference type="InterPro" id="IPR017441">
    <property type="entry name" value="Protein_kinase_ATP_BS"/>
</dbReference>
<dbReference type="SUPFAM" id="SSF56112">
    <property type="entry name" value="Protein kinase-like (PK-like)"/>
    <property type="match status" value="2"/>
</dbReference>
<dbReference type="GO" id="GO:0045087">
    <property type="term" value="P:innate immune response"/>
    <property type="evidence" value="ECO:0007669"/>
    <property type="project" value="InterPro"/>
</dbReference>
<sequence length="270" mass="29675">MLLADENGNYPPLRISSETSLSGYAIGGMTVGVVAVVLFLSGCLYIRVYKKKNAETSSIVLQNAQVQVQVQVQYTPVQSITIKKSVEFSYEELSTATCNFSLANKIGQGGFGAVYYAELRGKKAAIKKMDRQASREFLAELKAGHVGWEMGQIIHGYVQYGDVSPKVDVFAFGVVLYELISAKEAIIRSNEPDAEPKGLVALFDEVLSQADPKEDLVKMIDPRLGDKYTLYSVYKMAQLAKVCTCEDPQRRPSMRSIGIALMSLLSSTED</sequence>
<keyword evidence="2" id="KW-1003">Cell membrane</keyword>
<keyword evidence="6 9" id="KW-0472">Membrane</keyword>
<dbReference type="EMBL" id="JAMZMK010008675">
    <property type="protein sequence ID" value="KAI7739102.1"/>
    <property type="molecule type" value="Genomic_DNA"/>
</dbReference>
<comment type="subcellular location">
    <subcellularLocation>
        <location evidence="1">Cell membrane</location>
        <topology evidence="1">Single-pass membrane protein</topology>
    </subcellularLocation>
</comment>
<reference evidence="11" key="1">
    <citation type="submission" date="2022-06" db="EMBL/GenBank/DDBJ databases">
        <title>Uncovering the hologenomic basis of an extraordinary plant invasion.</title>
        <authorList>
            <person name="Bieker V.C."/>
            <person name="Martin M.D."/>
            <person name="Gilbert T."/>
            <person name="Hodgins K."/>
            <person name="Battlay P."/>
            <person name="Petersen B."/>
            <person name="Wilson J."/>
        </authorList>
    </citation>
    <scope>NUCLEOTIDE SEQUENCE</scope>
    <source>
        <strain evidence="11">AA19_3_7</strain>
        <tissue evidence="11">Leaf</tissue>
    </source>
</reference>
<keyword evidence="8" id="KW-0067">ATP-binding</keyword>
<keyword evidence="5 9" id="KW-1133">Transmembrane helix</keyword>
<dbReference type="InterPro" id="IPR000719">
    <property type="entry name" value="Prot_kinase_dom"/>
</dbReference>
<evidence type="ECO:0000256" key="9">
    <source>
        <dbReference type="SAM" id="Phobius"/>
    </source>
</evidence>
<dbReference type="PROSITE" id="PS00107">
    <property type="entry name" value="PROTEIN_KINASE_ATP"/>
    <property type="match status" value="1"/>
</dbReference>
<keyword evidence="4" id="KW-0732">Signal</keyword>
<gene>
    <name evidence="11" type="ORF">M8C21_013767</name>
</gene>
<dbReference type="PROSITE" id="PS50011">
    <property type="entry name" value="PROTEIN_KINASE_DOM"/>
    <property type="match status" value="1"/>
</dbReference>
<accession>A0AAD5CCG6</accession>
<dbReference type="Gene3D" id="3.30.200.20">
    <property type="entry name" value="Phosphorylase Kinase, domain 1"/>
    <property type="match status" value="1"/>
</dbReference>
<dbReference type="Proteomes" id="UP001206925">
    <property type="component" value="Unassembled WGS sequence"/>
</dbReference>
<evidence type="ECO:0000259" key="10">
    <source>
        <dbReference type="PROSITE" id="PS50011"/>
    </source>
</evidence>
<evidence type="ECO:0000256" key="4">
    <source>
        <dbReference type="ARBA" id="ARBA00022729"/>
    </source>
</evidence>
<feature type="transmembrane region" description="Helical" evidence="9">
    <location>
        <begin position="24"/>
        <end position="46"/>
    </location>
</feature>
<dbReference type="PANTHER" id="PTHR46204">
    <property type="entry name" value="CHITIN ELICITOR RECEPTOR KINASE 1-RELATED"/>
    <property type="match status" value="1"/>
</dbReference>
<comment type="caution">
    <text evidence="11">The sequence shown here is derived from an EMBL/GenBank/DDBJ whole genome shotgun (WGS) entry which is preliminary data.</text>
</comment>
<keyword evidence="3 9" id="KW-0812">Transmembrane</keyword>